<gene>
    <name evidence="2" type="ORF">H072_6743</name>
</gene>
<dbReference type="STRING" id="1284197.S8A994"/>
<dbReference type="InterPro" id="IPR024983">
    <property type="entry name" value="CHAT_dom"/>
</dbReference>
<protein>
    <recommendedName>
        <fullName evidence="1">CHAT domain-containing protein</fullName>
    </recommendedName>
</protein>
<dbReference type="Pfam" id="PF12770">
    <property type="entry name" value="CHAT"/>
    <property type="match status" value="1"/>
</dbReference>
<accession>S8A994</accession>
<comment type="caution">
    <text evidence="2">The sequence shown here is derived from an EMBL/GenBank/DDBJ whole genome shotgun (WGS) entry which is preliminary data.</text>
</comment>
<reference evidence="3" key="2">
    <citation type="submission" date="2013-04" db="EMBL/GenBank/DDBJ databases">
        <title>Genomic mechanisms accounting for the adaptation to parasitism in nematode-trapping fungi.</title>
        <authorList>
            <person name="Ahren D.G."/>
        </authorList>
    </citation>
    <scope>NUCLEOTIDE SEQUENCE [LARGE SCALE GENOMIC DNA]</scope>
    <source>
        <strain evidence="3">CBS 200.50</strain>
    </source>
</reference>
<dbReference type="HOGENOM" id="CLU_001305_0_0_1"/>
<feature type="domain" description="CHAT" evidence="1">
    <location>
        <begin position="837"/>
        <end position="1131"/>
    </location>
</feature>
<proteinExistence type="predicted"/>
<reference evidence="2 3" key="1">
    <citation type="journal article" date="2013" name="PLoS Genet.">
        <title>Genomic mechanisms accounting for the adaptation to parasitism in nematode-trapping fungi.</title>
        <authorList>
            <person name="Meerupati T."/>
            <person name="Andersson K.M."/>
            <person name="Friman E."/>
            <person name="Kumar D."/>
            <person name="Tunlid A."/>
            <person name="Ahren D."/>
        </authorList>
    </citation>
    <scope>NUCLEOTIDE SEQUENCE [LARGE SCALE GENOMIC DNA]</scope>
    <source>
        <strain evidence="2 3">CBS 200.50</strain>
    </source>
</reference>
<dbReference type="OMA" id="CEANACA"/>
<dbReference type="AlphaFoldDB" id="S8A994"/>
<dbReference type="EMBL" id="AQGS01000467">
    <property type="protein sequence ID" value="EPS39595.1"/>
    <property type="molecule type" value="Genomic_DNA"/>
</dbReference>
<evidence type="ECO:0000259" key="1">
    <source>
        <dbReference type="Pfam" id="PF12770"/>
    </source>
</evidence>
<keyword evidence="3" id="KW-1185">Reference proteome</keyword>
<organism evidence="2 3">
    <name type="scientific">Dactylellina haptotyla (strain CBS 200.50)</name>
    <name type="common">Nematode-trapping fungus</name>
    <name type="synonym">Monacrosporium haptotylum</name>
    <dbReference type="NCBI Taxonomy" id="1284197"/>
    <lineage>
        <taxon>Eukaryota</taxon>
        <taxon>Fungi</taxon>
        <taxon>Dikarya</taxon>
        <taxon>Ascomycota</taxon>
        <taxon>Pezizomycotina</taxon>
        <taxon>Orbiliomycetes</taxon>
        <taxon>Orbiliales</taxon>
        <taxon>Orbiliaceae</taxon>
        <taxon>Dactylellina</taxon>
    </lineage>
</organism>
<name>S8A994_DACHA</name>
<sequence length="1132" mass="127439">MNETTRVDNGVGRPHSILDALGEPNTDSGNLYSAFNRIWDTRGLNNAFLDVVGGPQPPPETVYGLVCRLGDATLQILHLDKIFERAREWFEKANKEKNLNYLHIAVYVMERLVSGLPDDIPDPTVILMWDELSQMYTLRQRWTSRPSNPVVTIDLSRAMIILRLILRNLERAAMRNPEIDRLLANCALCYRKYAALMDNWDEARDALDFAIHLMQLAIEKLPLAILREIEQILLMPTTEGAREIETRLRTLKRAEWDYQIDLGDFYNFRYERFGELADLDRAIEENEKILDAMNTNYRGQIQPLPGNYLIRCMSNISHYYNSRFFQKGFGATSDLEKAIEFGELLVSGSITRDYSGKTGDAPPETSYRTNLALCYFHRFQVFEDEADITTAIELAEGSIAIHGSYEGVNVDGNADLSKDLNNLQAFYSMKYNTSKDLGDLERSLEYAEKSVGATRIVGPKSSLRSCNLASAHLKYYRITNAAKSLIRAKEILQILINKSKPDPNKHVYLLMSAQCSHWRFKSETGSAEDLRDAIKYATQALDSSQLTTGVRERILTNLADYYEAMYTVDNEAASLKKAQGYLQAAFDDSGISQLDRIKYGVRIFWLCSKNEEIFGVDAVTETMIKAARLFQRIVPRYISRDLQENILSGFAHLSSTICSVVLRAGRPAIEAFEVLESARCFLASTAFNAQSDISRLRLRYPKLYQQYEDLRLEMSRSEAKRTPSLEDLASSNFLKRRPFFINQEMETIEVEIRKIPDFKFLHLFPSVARLQDLAILGPVVALNTSDLRSDALIITSDSVRSLSLDSLQHDDVIAHLGSSEKELSLVSLGQKNREMKKVLSWLWSAAVKPVLSELGFLPPTNTTDLPHIWWVTSGILGLAPLHAAGIYAGVHKECTMDFAISSYIPSIKALEFSRRLSMERGPNVTENMKMLLVAASNPVEAKSFTFCEEVADIKNITVRSDIETTTLIDPQPIKILAHLRNYNIVHFACHGRAIVHNPSASYLETNAFGNTLSISSIAKVKHDKAQLAYLSACSSAENAGGPLIDEAIHLANTFQQSGFPHVVGTLWEAQDECANFIAKQFYKNLFAGREGLNDLSPGNIALSLHKAILSLRNEPLWKHNILGWAPFVHIGG</sequence>
<evidence type="ECO:0000313" key="2">
    <source>
        <dbReference type="EMBL" id="EPS39595.1"/>
    </source>
</evidence>
<dbReference type="eggNOG" id="KOG4626">
    <property type="taxonomic scope" value="Eukaryota"/>
</dbReference>
<evidence type="ECO:0000313" key="3">
    <source>
        <dbReference type="Proteomes" id="UP000015100"/>
    </source>
</evidence>
<dbReference type="Proteomes" id="UP000015100">
    <property type="component" value="Unassembled WGS sequence"/>
</dbReference>
<dbReference type="OrthoDB" id="9991317at2759"/>